<accession>A0A5J4LQ72</accession>
<name>A0A5J4LQ72_9ACTN</name>
<sequence length="52" mass="5529">MLLLNGVAEEPKVRAGRRADRTERLVGAAGARPRAAAGMRLGPVCPYVERVA</sequence>
<reference evidence="1 2" key="1">
    <citation type="submission" date="2019-10" db="EMBL/GenBank/DDBJ databases">
        <title>Whole genome shotgun sequence of Streptomyces angustmyceticus NBRC 3934.</title>
        <authorList>
            <person name="Hosoyama A."/>
            <person name="Ichikawa N."/>
            <person name="Kimura A."/>
            <person name="Kitahashi Y."/>
            <person name="Komaki H."/>
            <person name="Uohara A."/>
        </authorList>
    </citation>
    <scope>NUCLEOTIDE SEQUENCE [LARGE SCALE GENOMIC DNA]</scope>
    <source>
        <strain evidence="1 2">NBRC 3934</strain>
    </source>
</reference>
<evidence type="ECO:0000313" key="1">
    <source>
        <dbReference type="EMBL" id="GES34142.1"/>
    </source>
</evidence>
<comment type="caution">
    <text evidence="1">The sequence shown here is derived from an EMBL/GenBank/DDBJ whole genome shotgun (WGS) entry which is preliminary data.</text>
</comment>
<proteinExistence type="predicted"/>
<organism evidence="1 2">
    <name type="scientific">Streptomyces angustmyceticus</name>
    <dbReference type="NCBI Taxonomy" id="285578"/>
    <lineage>
        <taxon>Bacteria</taxon>
        <taxon>Bacillati</taxon>
        <taxon>Actinomycetota</taxon>
        <taxon>Actinomycetes</taxon>
        <taxon>Kitasatosporales</taxon>
        <taxon>Streptomycetaceae</taxon>
        <taxon>Streptomyces</taxon>
    </lineage>
</organism>
<gene>
    <name evidence="1" type="ORF">San01_66300</name>
</gene>
<evidence type="ECO:0000313" key="2">
    <source>
        <dbReference type="Proteomes" id="UP000325598"/>
    </source>
</evidence>
<dbReference type="Proteomes" id="UP000325598">
    <property type="component" value="Unassembled WGS sequence"/>
</dbReference>
<dbReference type="AlphaFoldDB" id="A0A5J4LQ72"/>
<keyword evidence="2" id="KW-1185">Reference proteome</keyword>
<dbReference type="EMBL" id="BLAG01000025">
    <property type="protein sequence ID" value="GES34142.1"/>
    <property type="molecule type" value="Genomic_DNA"/>
</dbReference>
<protein>
    <submittedName>
        <fullName evidence="1">Uncharacterized protein</fullName>
    </submittedName>
</protein>